<feature type="region of interest" description="Disordered" evidence="1">
    <location>
        <begin position="400"/>
        <end position="422"/>
    </location>
</feature>
<proteinExistence type="predicted"/>
<dbReference type="PANTHER" id="PTHR37935:SF1">
    <property type="entry name" value="CHROMOSOME UNDETERMINED SCAFFOLD_14, WHOLE GENOME SHOTGUN SEQUENCE"/>
    <property type="match status" value="1"/>
</dbReference>
<keyword evidence="4" id="KW-1185">Reference proteome</keyword>
<dbReference type="EMBL" id="KI635815">
    <property type="protein sequence ID" value="ETB56561.1"/>
    <property type="molecule type" value="Genomic_DNA"/>
</dbReference>
<reference evidence="3 4" key="1">
    <citation type="submission" date="2013-11" db="EMBL/GenBank/DDBJ databases">
        <title>The Genome Sequence of Plasmodium yoelii 17X.</title>
        <authorList>
            <consortium name="The Broad Institute Genomics Platform"/>
            <consortium name="The Broad Institute Genome Sequencing Center for Infectious Disease"/>
            <person name="Neafsey D."/>
            <person name="Adams J."/>
            <person name="Walker B."/>
            <person name="Young S.K."/>
            <person name="Zeng Q."/>
            <person name="Gargeya S."/>
            <person name="Fitzgerald M."/>
            <person name="Haas B."/>
            <person name="Abouelleil A."/>
            <person name="Alvarado L."/>
            <person name="Chapman S.B."/>
            <person name="Gainer-Dewar J."/>
            <person name="Goldberg J."/>
            <person name="Griggs A."/>
            <person name="Gujja S."/>
            <person name="Hansen M."/>
            <person name="Howarth C."/>
            <person name="Imamovic A."/>
            <person name="Ireland A."/>
            <person name="Larimer J."/>
            <person name="McCowan C."/>
            <person name="Murphy C."/>
            <person name="Pearson M."/>
            <person name="Poon T.W."/>
            <person name="Priest M."/>
            <person name="Roberts A."/>
            <person name="Saif S."/>
            <person name="Shea T."/>
            <person name="Sykes S."/>
            <person name="Wortman J."/>
            <person name="Nusbaum C."/>
            <person name="Birren B."/>
        </authorList>
    </citation>
    <scope>NUCLEOTIDE SEQUENCE [LARGE SCALE GENOMIC DNA]</scope>
    <source>
        <strain evidence="3 4">17X</strain>
    </source>
</reference>
<dbReference type="OrthoDB" id="382155at2759"/>
<dbReference type="PANTHER" id="PTHR37935">
    <property type="entry name" value="CHROMOSOME UNDETERMINED SCAFFOLD_14, WHOLE GENOME SHOTGUN SEQUENCE"/>
    <property type="match status" value="1"/>
</dbReference>
<dbReference type="Proteomes" id="UP000018538">
    <property type="component" value="Unassembled WGS sequence"/>
</dbReference>
<keyword evidence="2" id="KW-0472">Membrane</keyword>
<accession>V7PAH7</accession>
<keyword evidence="2" id="KW-0812">Transmembrane</keyword>
<keyword evidence="2" id="KW-1133">Transmembrane helix</keyword>
<evidence type="ECO:0000313" key="4">
    <source>
        <dbReference type="Proteomes" id="UP000018538"/>
    </source>
</evidence>
<sequence>MKGSKIIPNIMKHDKCKKLNHGIISDMVKKMSKNENIINKILSYKKENKYVDNVNDKDYDIMIKNVKDNYNLFKKKIPNIPLFMIHSRNFRTIKNKNIKLKKYNTFVNNKNSRFPFSIHKNVIDSNHEIINNFVTLLNKYEHEMNFFKYIFICNIVLISLLFGFFLYIFNSNFIDTYIVKETDKIINEIKNSKKIQDNIKEVIENILHRILNEHENKKIASNFFVDVLSNSKDQINELFIQIFEKKETKDMLKNTALELSTYISNNKEIQKNIYLLITKSMHHPEAIKISTDWLNNIFKSEKVTQHVRNVIYNEIFSNNEMKKNSINYMQNIFFDVLENANSKEVVKLFFISILANPDFQNELSTNLWKIFKLAISPKWMNYDDIKISLLNVKENKDDYTNKGSNGPHIATTSCDEKGKDNTEARVGNTATEAIAEAEVASDPNLNKIENQIQALPNDIHNGSTLKDEVRDDVRDEVRDDVKDDVRNEMRDDVKDEVRDVLQCYEKMSKEPDIIQDRWNKIKNDYNEDDNLYFSEKNRYLFLSQLNSLLSIAPTYNVYDFSNLIKKAIKTDNHFNSSKKCPEENDNVVNGGINSGAKCYSFKEVANLFIVDTLLFYSHKYYFYYYYVDKFRNYFLNFRKYFIQK</sequence>
<evidence type="ECO:0000256" key="2">
    <source>
        <dbReference type="SAM" id="Phobius"/>
    </source>
</evidence>
<protein>
    <submittedName>
        <fullName evidence="3">Uncharacterized protein</fullName>
    </submittedName>
</protein>
<feature type="transmembrane region" description="Helical" evidence="2">
    <location>
        <begin position="146"/>
        <end position="169"/>
    </location>
</feature>
<name>V7PAH7_PLAYE</name>
<dbReference type="AlphaFoldDB" id="V7PAH7"/>
<organism evidence="3 4">
    <name type="scientific">Plasmodium yoelii 17X</name>
    <dbReference type="NCBI Taxonomy" id="1323249"/>
    <lineage>
        <taxon>Eukaryota</taxon>
        <taxon>Sar</taxon>
        <taxon>Alveolata</taxon>
        <taxon>Apicomplexa</taxon>
        <taxon>Aconoidasida</taxon>
        <taxon>Haemosporida</taxon>
        <taxon>Plasmodiidae</taxon>
        <taxon>Plasmodium</taxon>
        <taxon>Plasmodium (Vinckeia)</taxon>
    </lineage>
</organism>
<gene>
    <name evidence="3" type="ORF">YYC_05408</name>
</gene>
<evidence type="ECO:0000313" key="3">
    <source>
        <dbReference type="EMBL" id="ETB56561.1"/>
    </source>
</evidence>
<evidence type="ECO:0000256" key="1">
    <source>
        <dbReference type="SAM" id="MobiDB-lite"/>
    </source>
</evidence>